<keyword evidence="2 7" id="KW-0597">Phosphoprotein</keyword>
<comment type="caution">
    <text evidence="10">The sequence shown here is derived from an EMBL/GenBank/DDBJ whole genome shotgun (WGS) entry which is preliminary data.</text>
</comment>
<evidence type="ECO:0000256" key="3">
    <source>
        <dbReference type="ARBA" id="ARBA00023015"/>
    </source>
</evidence>
<dbReference type="InterPro" id="IPR001789">
    <property type="entry name" value="Sig_transdc_resp-reg_receiver"/>
</dbReference>
<keyword evidence="5" id="KW-0804">Transcription</keyword>
<accession>A0AA45WXK6</accession>
<keyword evidence="11" id="KW-1185">Reference proteome</keyword>
<dbReference type="PROSITE" id="PS50043">
    <property type="entry name" value="HTH_LUXR_2"/>
    <property type="match status" value="1"/>
</dbReference>
<evidence type="ECO:0000256" key="5">
    <source>
        <dbReference type="ARBA" id="ARBA00023163"/>
    </source>
</evidence>
<evidence type="ECO:0000256" key="4">
    <source>
        <dbReference type="ARBA" id="ARBA00023125"/>
    </source>
</evidence>
<dbReference type="Gene3D" id="3.40.50.2300">
    <property type="match status" value="1"/>
</dbReference>
<dbReference type="SMART" id="SM00448">
    <property type="entry name" value="REC"/>
    <property type="match status" value="1"/>
</dbReference>
<dbReference type="InterPro" id="IPR039420">
    <property type="entry name" value="WalR-like"/>
</dbReference>
<evidence type="ECO:0000256" key="6">
    <source>
        <dbReference type="ARBA" id="ARBA00024867"/>
    </source>
</evidence>
<dbReference type="Proteomes" id="UP001158066">
    <property type="component" value="Unassembled WGS sequence"/>
</dbReference>
<dbReference type="GO" id="GO:0000160">
    <property type="term" value="P:phosphorelay signal transduction system"/>
    <property type="evidence" value="ECO:0007669"/>
    <property type="project" value="InterPro"/>
</dbReference>
<evidence type="ECO:0000313" key="10">
    <source>
        <dbReference type="EMBL" id="SMP62780.1"/>
    </source>
</evidence>
<keyword evidence="3" id="KW-0805">Transcription regulation</keyword>
<evidence type="ECO:0000313" key="11">
    <source>
        <dbReference type="Proteomes" id="UP001158066"/>
    </source>
</evidence>
<protein>
    <recommendedName>
        <fullName evidence="1">Stage 0 sporulation protein A homolog</fullName>
    </recommendedName>
</protein>
<dbReference type="InterPro" id="IPR011006">
    <property type="entry name" value="CheY-like_superfamily"/>
</dbReference>
<dbReference type="Pfam" id="PF00072">
    <property type="entry name" value="Response_reg"/>
    <property type="match status" value="1"/>
</dbReference>
<evidence type="ECO:0000259" key="8">
    <source>
        <dbReference type="PROSITE" id="PS50043"/>
    </source>
</evidence>
<feature type="domain" description="HTH luxR-type" evidence="8">
    <location>
        <begin position="155"/>
        <end position="220"/>
    </location>
</feature>
<dbReference type="SMART" id="SM00421">
    <property type="entry name" value="HTH_LUXR"/>
    <property type="match status" value="1"/>
</dbReference>
<dbReference type="RefSeq" id="WP_283409873.1">
    <property type="nucleotide sequence ID" value="NZ_FXUF01000010.1"/>
</dbReference>
<reference evidence="10" key="1">
    <citation type="submission" date="2017-05" db="EMBL/GenBank/DDBJ databases">
        <authorList>
            <person name="Varghese N."/>
            <person name="Submissions S."/>
        </authorList>
    </citation>
    <scope>NUCLEOTIDE SEQUENCE</scope>
    <source>
        <strain evidence="10">Su22</strain>
    </source>
</reference>
<dbReference type="PRINTS" id="PR00038">
    <property type="entry name" value="HTHLUXR"/>
</dbReference>
<dbReference type="InterPro" id="IPR016032">
    <property type="entry name" value="Sig_transdc_resp-reg_C-effctor"/>
</dbReference>
<evidence type="ECO:0000256" key="7">
    <source>
        <dbReference type="PROSITE-ProRule" id="PRU00169"/>
    </source>
</evidence>
<sequence>MQRRVLLVDDHTLFMEGLKYLLETYDIQVAGEARNGIEAMEKMVQLQPDLVLMDIKMPVRGGLETLREMKTLFPQVPVVMLTTSEDAPDISRAMAYGASGYLLKDTAGTDLIDFLNELEGCKGNAPGDMVVRSGDISDKMASLEMESEATGKKAALAVHRRLSRQQREILTLVAEGNTYQQTGRLLGVSGRTVKYHMERIMIKLNLKNRTQVIAYAVENQLIKKRGGITAKANERWVNQSVNRPKRTAKKIMKEW</sequence>
<dbReference type="PROSITE" id="PS50110">
    <property type="entry name" value="RESPONSE_REGULATORY"/>
    <property type="match status" value="1"/>
</dbReference>
<dbReference type="InterPro" id="IPR058245">
    <property type="entry name" value="NreC/VraR/RcsB-like_REC"/>
</dbReference>
<name>A0AA45WXK6_9CLOT</name>
<organism evidence="10 11">
    <name type="scientific">Anoxynatronum buryatiense</name>
    <dbReference type="NCBI Taxonomy" id="489973"/>
    <lineage>
        <taxon>Bacteria</taxon>
        <taxon>Bacillati</taxon>
        <taxon>Bacillota</taxon>
        <taxon>Clostridia</taxon>
        <taxon>Eubacteriales</taxon>
        <taxon>Clostridiaceae</taxon>
        <taxon>Anoxynatronum</taxon>
    </lineage>
</organism>
<evidence type="ECO:0000256" key="2">
    <source>
        <dbReference type="ARBA" id="ARBA00022553"/>
    </source>
</evidence>
<feature type="domain" description="Response regulatory" evidence="9">
    <location>
        <begin position="4"/>
        <end position="119"/>
    </location>
</feature>
<feature type="modified residue" description="4-aspartylphosphate" evidence="7">
    <location>
        <position position="54"/>
    </location>
</feature>
<dbReference type="CDD" id="cd06170">
    <property type="entry name" value="LuxR_C_like"/>
    <property type="match status" value="1"/>
</dbReference>
<dbReference type="GO" id="GO:0003677">
    <property type="term" value="F:DNA binding"/>
    <property type="evidence" value="ECO:0007669"/>
    <property type="project" value="UniProtKB-KW"/>
</dbReference>
<evidence type="ECO:0000259" key="9">
    <source>
        <dbReference type="PROSITE" id="PS50110"/>
    </source>
</evidence>
<dbReference type="GO" id="GO:0006355">
    <property type="term" value="P:regulation of DNA-templated transcription"/>
    <property type="evidence" value="ECO:0007669"/>
    <property type="project" value="InterPro"/>
</dbReference>
<dbReference type="CDD" id="cd17535">
    <property type="entry name" value="REC_NarL-like"/>
    <property type="match status" value="1"/>
</dbReference>
<proteinExistence type="predicted"/>
<dbReference type="EMBL" id="FXUF01000010">
    <property type="protein sequence ID" value="SMP62780.1"/>
    <property type="molecule type" value="Genomic_DNA"/>
</dbReference>
<dbReference type="AlphaFoldDB" id="A0AA45WXK6"/>
<comment type="function">
    <text evidence="6">May play the central regulatory role in sporulation. It may be an element of the effector pathway responsible for the activation of sporulation genes in response to nutritional stress. Spo0A may act in concert with spo0H (a sigma factor) to control the expression of some genes that are critical to the sporulation process.</text>
</comment>
<dbReference type="InterPro" id="IPR000792">
    <property type="entry name" value="Tscrpt_reg_LuxR_C"/>
</dbReference>
<keyword evidence="4" id="KW-0238">DNA-binding</keyword>
<dbReference type="Pfam" id="PF00196">
    <property type="entry name" value="GerE"/>
    <property type="match status" value="1"/>
</dbReference>
<gene>
    <name evidence="10" type="ORF">SAMN06296020_11087</name>
</gene>
<dbReference type="SUPFAM" id="SSF52172">
    <property type="entry name" value="CheY-like"/>
    <property type="match status" value="1"/>
</dbReference>
<dbReference type="PANTHER" id="PTHR43214">
    <property type="entry name" value="TWO-COMPONENT RESPONSE REGULATOR"/>
    <property type="match status" value="1"/>
</dbReference>
<evidence type="ECO:0000256" key="1">
    <source>
        <dbReference type="ARBA" id="ARBA00018672"/>
    </source>
</evidence>
<dbReference type="SUPFAM" id="SSF46894">
    <property type="entry name" value="C-terminal effector domain of the bipartite response regulators"/>
    <property type="match status" value="1"/>
</dbReference>